<proteinExistence type="predicted"/>
<feature type="compositionally biased region" description="Basic and acidic residues" evidence="3">
    <location>
        <begin position="53"/>
        <end position="64"/>
    </location>
</feature>
<keyword evidence="4" id="KW-0472">Membrane</keyword>
<feature type="compositionally biased region" description="Low complexity" evidence="3">
    <location>
        <begin position="150"/>
        <end position="185"/>
    </location>
</feature>
<accession>A0AAD2JMQ6</accession>
<keyword evidence="7" id="KW-1185">Reference proteome</keyword>
<evidence type="ECO:0000256" key="3">
    <source>
        <dbReference type="SAM" id="MobiDB-lite"/>
    </source>
</evidence>
<evidence type="ECO:0000256" key="4">
    <source>
        <dbReference type="SAM" id="Phobius"/>
    </source>
</evidence>
<feature type="compositionally biased region" description="Basic and acidic residues" evidence="3">
    <location>
        <begin position="205"/>
        <end position="216"/>
    </location>
</feature>
<keyword evidence="4" id="KW-0812">Transmembrane</keyword>
<sequence length="969" mass="105061">MVHKSRSSRLSSGHHSPRKSVLSSSRNSIIPHLKEIGEDPENSKSATLPTVDVSERSDTAERSRTRSTTRRSSSRSHRSRRSINKVEENEEDLLSESIIVDPSESSTIEASERSERSTRDGFQYPSELYRSPNKRHSKRRTSQASTRTLSKSPSRSKGSSSSRASLSSSKSPRRASSFSKSPKSTSNRRSHRASSSSMPASINIDIDKDNGRDHDTFTSNKNNDGSNTHCSTREVMALQHELSVVATKVSSSSPPKKYKIAELNNSVPTPHTTKRSSSSSSSRIMIKEEAIDEAEDESVEEHKKQKRRAGSVFGYKCCCAVVALLALLIGGSVLGVIFISDKNKNTTETSKNQGIEQLLSTEPSFHPTTAKPTASPTNCPTVLFPSAPEPKQCKAIARNQTVPNQDEMDTKELEIFFDVTLDDNDDEADMEALLPQLMAQIQSRLLPSFAGCPDQSQERIRRLRLTQEDPCGSMNPYVIMNAIAKGDYKAELSCQDSVVQQQQQQQGEEDNCNFVAVNLKVFLYGQAKMLDLIGSFSSNVGNNGPLVDRLGLHNSPFKIIKLVGMQTLDITESPSAPPSSIPSLSPSDTPSSHPSTSTPSLSPSRSPTSNPTVEASKTPTFAPSTTPTLTPTKGPTPGPSKALTLSPTTKALTTNTPTTAPSKTPTIRPTLVASISPTELSSSPSLSPTTAAPTTRAGLLAVIVPSTGTPCEITAFDWLSNVDTWTPAVGTAPKDLDSIWTERYSLAVFYCVINGPVWERQDNWLSSVSVCSWGGVTCNGMNRVISLVRTRIQVRDAPGRFRVGGFLPTDLGALSELANLSLQNNALTGTLPTELANLGQLTNLDFDSNKIAGMVPSQLGTNLQQLKRLYLKNNKLTGAVPTEIGSLTLLTELRLNFNQFRSTIPTEFGKLSLLKQFTIGINNWSGSLPSEMSSISLTWFGCRSTPLTGCIPMQASTMSTGDTRFTGFC</sequence>
<name>A0AAD2JMQ6_9STRA</name>
<feature type="domain" description="Disease resistance R13L4/SHOC-2-like LRR" evidence="5">
    <location>
        <begin position="810"/>
        <end position="928"/>
    </location>
</feature>
<gene>
    <name evidence="6" type="ORF">CYCCA115_LOCUS21181</name>
</gene>
<feature type="region of interest" description="Disordered" evidence="3">
    <location>
        <begin position="1"/>
        <end position="229"/>
    </location>
</feature>
<feature type="region of interest" description="Disordered" evidence="3">
    <location>
        <begin position="246"/>
        <end position="284"/>
    </location>
</feature>
<dbReference type="InterPro" id="IPR032675">
    <property type="entry name" value="LRR_dom_sf"/>
</dbReference>
<keyword evidence="2" id="KW-0677">Repeat</keyword>
<dbReference type="SUPFAM" id="SSF52058">
    <property type="entry name" value="L domain-like"/>
    <property type="match status" value="1"/>
</dbReference>
<evidence type="ECO:0000259" key="5">
    <source>
        <dbReference type="Pfam" id="PF23598"/>
    </source>
</evidence>
<evidence type="ECO:0000313" key="6">
    <source>
        <dbReference type="EMBL" id="CAJ1965577.1"/>
    </source>
</evidence>
<dbReference type="Proteomes" id="UP001295423">
    <property type="component" value="Unassembled WGS sequence"/>
</dbReference>
<dbReference type="AlphaFoldDB" id="A0AAD2JMQ6"/>
<dbReference type="InterPro" id="IPR055414">
    <property type="entry name" value="LRR_R13L4/SHOC2-like"/>
</dbReference>
<dbReference type="PANTHER" id="PTHR47988">
    <property type="entry name" value="SOMATIC EMBRYOGENESIS RECEPTOR KINASE 1"/>
    <property type="match status" value="1"/>
</dbReference>
<reference evidence="6" key="1">
    <citation type="submission" date="2023-08" db="EMBL/GenBank/DDBJ databases">
        <authorList>
            <person name="Audoor S."/>
            <person name="Bilcke G."/>
        </authorList>
    </citation>
    <scope>NUCLEOTIDE SEQUENCE</scope>
</reference>
<feature type="region of interest" description="Disordered" evidence="3">
    <location>
        <begin position="571"/>
        <end position="666"/>
    </location>
</feature>
<dbReference type="Pfam" id="PF23598">
    <property type="entry name" value="LRR_14"/>
    <property type="match status" value="1"/>
</dbReference>
<dbReference type="EMBL" id="CAKOGP040002203">
    <property type="protein sequence ID" value="CAJ1965577.1"/>
    <property type="molecule type" value="Genomic_DNA"/>
</dbReference>
<feature type="compositionally biased region" description="Basic residues" evidence="3">
    <location>
        <begin position="132"/>
        <end position="141"/>
    </location>
</feature>
<keyword evidence="4" id="KW-1133">Transmembrane helix</keyword>
<evidence type="ECO:0000256" key="1">
    <source>
        <dbReference type="ARBA" id="ARBA00022729"/>
    </source>
</evidence>
<feature type="compositionally biased region" description="Basic and acidic residues" evidence="3">
    <location>
        <begin position="110"/>
        <end position="119"/>
    </location>
</feature>
<protein>
    <recommendedName>
        <fullName evidence="5">Disease resistance R13L4/SHOC-2-like LRR domain-containing protein</fullName>
    </recommendedName>
</protein>
<comment type="caution">
    <text evidence="6">The sequence shown here is derived from an EMBL/GenBank/DDBJ whole genome shotgun (WGS) entry which is preliminary data.</text>
</comment>
<evidence type="ECO:0000256" key="2">
    <source>
        <dbReference type="ARBA" id="ARBA00022737"/>
    </source>
</evidence>
<organism evidence="6 7">
    <name type="scientific">Cylindrotheca closterium</name>
    <dbReference type="NCBI Taxonomy" id="2856"/>
    <lineage>
        <taxon>Eukaryota</taxon>
        <taxon>Sar</taxon>
        <taxon>Stramenopiles</taxon>
        <taxon>Ochrophyta</taxon>
        <taxon>Bacillariophyta</taxon>
        <taxon>Bacillariophyceae</taxon>
        <taxon>Bacillariophycidae</taxon>
        <taxon>Bacillariales</taxon>
        <taxon>Bacillariaceae</taxon>
        <taxon>Cylindrotheca</taxon>
    </lineage>
</organism>
<dbReference type="Gene3D" id="3.80.10.10">
    <property type="entry name" value="Ribonuclease Inhibitor"/>
    <property type="match status" value="2"/>
</dbReference>
<feature type="compositionally biased region" description="Low complexity" evidence="3">
    <location>
        <begin position="581"/>
        <end position="666"/>
    </location>
</feature>
<feature type="transmembrane region" description="Helical" evidence="4">
    <location>
        <begin position="313"/>
        <end position="339"/>
    </location>
</feature>
<keyword evidence="1" id="KW-0732">Signal</keyword>
<evidence type="ECO:0000313" key="7">
    <source>
        <dbReference type="Proteomes" id="UP001295423"/>
    </source>
</evidence>
<feature type="compositionally biased region" description="Low complexity" evidence="3">
    <location>
        <begin position="246"/>
        <end position="255"/>
    </location>
</feature>
<feature type="compositionally biased region" description="Polar residues" evidence="3">
    <location>
        <begin position="217"/>
        <end position="229"/>
    </location>
</feature>
<feature type="compositionally biased region" description="Basic residues" evidence="3">
    <location>
        <begin position="65"/>
        <end position="83"/>
    </location>
</feature>